<dbReference type="InterPro" id="IPR027385">
    <property type="entry name" value="Beta-barrel_OMP"/>
</dbReference>
<evidence type="ECO:0000313" key="7">
    <source>
        <dbReference type="Proteomes" id="UP000093226"/>
    </source>
</evidence>
<dbReference type="Pfam" id="PF13505">
    <property type="entry name" value="OMP_b-brl"/>
    <property type="match status" value="1"/>
</dbReference>
<protein>
    <submittedName>
        <fullName evidence="6">Outer membrane protein</fullName>
    </submittedName>
</protein>
<gene>
    <name evidence="5" type="ORF">FBGL_11570</name>
    <name evidence="4" type="ORF">FGL01_16350</name>
    <name evidence="6" type="ORF">SAMN05192550_0048</name>
</gene>
<reference evidence="5" key="2">
    <citation type="submission" date="2016-03" db="EMBL/GenBank/DDBJ databases">
        <authorList>
            <person name="Ploux O."/>
        </authorList>
    </citation>
    <scope>NUCLEOTIDE SEQUENCE</scope>
    <source>
        <strain evidence="5">NBRC 105008</strain>
    </source>
</reference>
<evidence type="ECO:0000313" key="9">
    <source>
        <dbReference type="Proteomes" id="UP000321579"/>
    </source>
</evidence>
<accession>A0A1B9DN10</accession>
<evidence type="ECO:0000259" key="3">
    <source>
        <dbReference type="Pfam" id="PF13505"/>
    </source>
</evidence>
<sequence length="211" mass="22695">MKKLFLSASLAFFGVISAQTEKGAFIISGKTGLNFTSNNVKYKLGGETDESKTNSFNISPAIGYFVANNFALGLAFDYKSTTTKQQVKTIIPIATENTKETQNILSIVPNVTYFFFKGKTKPYFGTGLGLANSKYKSNYTKNSSSEYQFSYTTKNNIGLVLTANGGILFIITPSISADLGIGYANYSPKNNGIKTSSSAFGANAGISVFLK</sequence>
<keyword evidence="1 2" id="KW-0732">Signal</keyword>
<dbReference type="SUPFAM" id="SSF56925">
    <property type="entry name" value="OMPA-like"/>
    <property type="match status" value="1"/>
</dbReference>
<feature type="signal peptide" evidence="2">
    <location>
        <begin position="1"/>
        <end position="18"/>
    </location>
</feature>
<reference evidence="6 8" key="3">
    <citation type="submission" date="2016-10" db="EMBL/GenBank/DDBJ databases">
        <authorList>
            <person name="Varghese N."/>
            <person name="Submissions S."/>
        </authorList>
    </citation>
    <scope>NUCLEOTIDE SEQUENCE [LARGE SCALE GENOMIC DNA]</scope>
    <source>
        <strain evidence="6 8">Gm-149</strain>
    </source>
</reference>
<evidence type="ECO:0000256" key="1">
    <source>
        <dbReference type="ARBA" id="ARBA00022729"/>
    </source>
</evidence>
<dbReference type="OrthoDB" id="945117at2"/>
<comment type="caution">
    <text evidence="5">The sequence shown here is derived from an EMBL/GenBank/DDBJ whole genome shotgun (WGS) entry which is preliminary data.</text>
</comment>
<name>A0A1B9DN10_9FLAO</name>
<dbReference type="InterPro" id="IPR011250">
    <property type="entry name" value="OMP/PagP_B-barrel"/>
</dbReference>
<dbReference type="AlphaFoldDB" id="A0A1B9DN10"/>
<feature type="domain" description="Outer membrane protein beta-barrel" evidence="3">
    <location>
        <begin position="9"/>
        <end position="203"/>
    </location>
</feature>
<organism evidence="5 7">
    <name type="scientific">Flavobacterium glycines</name>
    <dbReference type="NCBI Taxonomy" id="551990"/>
    <lineage>
        <taxon>Bacteria</taxon>
        <taxon>Pseudomonadati</taxon>
        <taxon>Bacteroidota</taxon>
        <taxon>Flavobacteriia</taxon>
        <taxon>Flavobacteriales</taxon>
        <taxon>Flavobacteriaceae</taxon>
        <taxon>Flavobacterium</taxon>
    </lineage>
</organism>
<dbReference type="STRING" id="551990.SAMN05192550_0048"/>
<dbReference type="EMBL" id="LVEO01000019">
    <property type="protein sequence ID" value="OCB71080.1"/>
    <property type="molecule type" value="Genomic_DNA"/>
</dbReference>
<dbReference type="Proteomes" id="UP000321579">
    <property type="component" value="Unassembled WGS sequence"/>
</dbReference>
<reference evidence="7" key="1">
    <citation type="submission" date="2016-03" db="EMBL/GenBank/DDBJ databases">
        <title>Draft genome sequence of Paenibacillus glacialis DSM 22343.</title>
        <authorList>
            <person name="Shin S.-K."/>
            <person name="Yi H."/>
        </authorList>
    </citation>
    <scope>NUCLEOTIDE SEQUENCE [LARGE SCALE GENOMIC DNA]</scope>
    <source>
        <strain evidence="7">NBRC 105008</strain>
    </source>
</reference>
<dbReference type="RefSeq" id="WP_066328682.1">
    <property type="nucleotide sequence ID" value="NZ_BJVF01000001.1"/>
</dbReference>
<reference evidence="4 9" key="4">
    <citation type="submission" date="2019-07" db="EMBL/GenBank/DDBJ databases">
        <title>Whole genome shotgun sequence of Flavobacterium glycines NBRC 105008.</title>
        <authorList>
            <person name="Hosoyama A."/>
            <person name="Uohara A."/>
            <person name="Ohji S."/>
            <person name="Ichikawa N."/>
        </authorList>
    </citation>
    <scope>NUCLEOTIDE SEQUENCE [LARGE SCALE GENOMIC DNA]</scope>
    <source>
        <strain evidence="4 9">NBRC 105008</strain>
    </source>
</reference>
<dbReference type="EMBL" id="FNEO01000001">
    <property type="protein sequence ID" value="SDI49738.1"/>
    <property type="molecule type" value="Genomic_DNA"/>
</dbReference>
<evidence type="ECO:0000313" key="4">
    <source>
        <dbReference type="EMBL" id="GEL10896.1"/>
    </source>
</evidence>
<dbReference type="EMBL" id="BJVF01000001">
    <property type="protein sequence ID" value="GEL10896.1"/>
    <property type="molecule type" value="Genomic_DNA"/>
</dbReference>
<dbReference type="Proteomes" id="UP000182367">
    <property type="component" value="Unassembled WGS sequence"/>
</dbReference>
<keyword evidence="8" id="KW-1185">Reference proteome</keyword>
<feature type="chain" id="PRO_5044556114" evidence="2">
    <location>
        <begin position="19"/>
        <end position="211"/>
    </location>
</feature>
<evidence type="ECO:0000313" key="8">
    <source>
        <dbReference type="Proteomes" id="UP000182367"/>
    </source>
</evidence>
<proteinExistence type="predicted"/>
<evidence type="ECO:0000313" key="6">
    <source>
        <dbReference type="EMBL" id="SDI49738.1"/>
    </source>
</evidence>
<evidence type="ECO:0000313" key="5">
    <source>
        <dbReference type="EMBL" id="OCB71080.1"/>
    </source>
</evidence>
<dbReference type="Proteomes" id="UP000093226">
    <property type="component" value="Unassembled WGS sequence"/>
</dbReference>
<dbReference type="Gene3D" id="2.40.160.20">
    <property type="match status" value="1"/>
</dbReference>
<evidence type="ECO:0000256" key="2">
    <source>
        <dbReference type="SAM" id="SignalP"/>
    </source>
</evidence>